<sequence length="96" mass="10824">MFFIIVVFMLMSIKVSAQPKYESLVEVEVSSGDTLWSIATKYSEGMTIPSYIALIKVENNLKDHHIYPGQVLYVPQLNSIKVGTANESDYLLSSKY</sequence>
<evidence type="ECO:0000313" key="2">
    <source>
        <dbReference type="EMBL" id="OIJ21124.1"/>
    </source>
</evidence>
<feature type="domain" description="LysM" evidence="1">
    <location>
        <begin position="25"/>
        <end position="74"/>
    </location>
</feature>
<evidence type="ECO:0000259" key="1">
    <source>
        <dbReference type="PROSITE" id="PS51782"/>
    </source>
</evidence>
<gene>
    <name evidence="2" type="ORF">AWH56_06265</name>
</gene>
<comment type="caution">
    <text evidence="2">The sequence shown here is derived from an EMBL/GenBank/DDBJ whole genome shotgun (WGS) entry which is preliminary data.</text>
</comment>
<dbReference type="SUPFAM" id="SSF54106">
    <property type="entry name" value="LysM domain"/>
    <property type="match status" value="1"/>
</dbReference>
<reference evidence="2" key="1">
    <citation type="submission" date="2016-10" db="EMBL/GenBank/DDBJ databases">
        <title>Draft genome sequences of four alkaliphilic bacteria belonging to the Anaerobacillus genus.</title>
        <authorList>
            <person name="Bassil N.M."/>
            <person name="Lloyd J.R."/>
        </authorList>
    </citation>
    <scope>NUCLEOTIDE SEQUENCE [LARGE SCALE GENOMIC DNA]</scope>
    <source>
        <strain evidence="2">NB2006</strain>
    </source>
</reference>
<dbReference type="SMART" id="SM00257">
    <property type="entry name" value="LysM"/>
    <property type="match status" value="1"/>
</dbReference>
<organism evidence="2">
    <name type="scientific">Anaerobacillus isosaccharinicus</name>
    <dbReference type="NCBI Taxonomy" id="1532552"/>
    <lineage>
        <taxon>Bacteria</taxon>
        <taxon>Bacillati</taxon>
        <taxon>Bacillota</taxon>
        <taxon>Bacilli</taxon>
        <taxon>Bacillales</taxon>
        <taxon>Bacillaceae</taxon>
        <taxon>Anaerobacillus</taxon>
    </lineage>
</organism>
<dbReference type="InterPro" id="IPR036779">
    <property type="entry name" value="LysM_dom_sf"/>
</dbReference>
<dbReference type="EMBL" id="LQXD01000057">
    <property type="protein sequence ID" value="OIJ21124.1"/>
    <property type="molecule type" value="Genomic_DNA"/>
</dbReference>
<dbReference type="AlphaFoldDB" id="A0A1S2M941"/>
<dbReference type="PROSITE" id="PS51782">
    <property type="entry name" value="LYSM"/>
    <property type="match status" value="1"/>
</dbReference>
<dbReference type="Gene3D" id="3.10.350.10">
    <property type="entry name" value="LysM domain"/>
    <property type="match status" value="1"/>
</dbReference>
<protein>
    <recommendedName>
        <fullName evidence="1">LysM domain-containing protein</fullName>
    </recommendedName>
</protein>
<name>A0A1S2M941_9BACI</name>
<dbReference type="InterPro" id="IPR018392">
    <property type="entry name" value="LysM"/>
</dbReference>
<accession>A0A1S2M941</accession>
<dbReference type="Pfam" id="PF01476">
    <property type="entry name" value="LysM"/>
    <property type="match status" value="1"/>
</dbReference>
<dbReference type="CDD" id="cd00118">
    <property type="entry name" value="LysM"/>
    <property type="match status" value="1"/>
</dbReference>
<proteinExistence type="predicted"/>